<keyword evidence="11" id="KW-1185">Reference proteome</keyword>
<feature type="transmembrane region" description="Helical" evidence="8">
    <location>
        <begin position="331"/>
        <end position="347"/>
    </location>
</feature>
<dbReference type="GO" id="GO:0008610">
    <property type="term" value="P:lipid biosynthetic process"/>
    <property type="evidence" value="ECO:0007669"/>
    <property type="project" value="UniProtKB-ARBA"/>
</dbReference>
<dbReference type="HOGENOM" id="CLU_626460_0_0_2"/>
<evidence type="ECO:0000256" key="2">
    <source>
        <dbReference type="ARBA" id="ARBA00022475"/>
    </source>
</evidence>
<evidence type="ECO:0000256" key="1">
    <source>
        <dbReference type="ARBA" id="ARBA00004651"/>
    </source>
</evidence>
<keyword evidence="7 8" id="KW-0472">Membrane</keyword>
<comment type="subcellular location">
    <subcellularLocation>
        <location evidence="1">Cell membrane</location>
        <topology evidence="1">Multi-pass membrane protein</topology>
    </subcellularLocation>
</comment>
<name>Q5JHK3_THEKO</name>
<evidence type="ECO:0000256" key="3">
    <source>
        <dbReference type="ARBA" id="ARBA00022676"/>
    </source>
</evidence>
<reference evidence="10 11" key="1">
    <citation type="journal article" date="2005" name="Genome Res.">
        <title>Complete genome sequence of the hyperthermophilic archaeon Thermococcus kodakaraensis KOD1 and comparison with Pyrococcus genomes.</title>
        <authorList>
            <person name="Fukui T."/>
            <person name="Atomi H."/>
            <person name="Kanai T."/>
            <person name="Matsumi R."/>
            <person name="Fujiwara S."/>
            <person name="Imanaka T."/>
        </authorList>
    </citation>
    <scope>NUCLEOTIDE SEQUENCE [LARGE SCALE GENOMIC DNA]</scope>
    <source>
        <strain evidence="11">ATCC BAA-918 / JCM 12380 / KOD1</strain>
    </source>
</reference>
<gene>
    <name evidence="10" type="ordered locus">TK2188</name>
</gene>
<feature type="transmembrane region" description="Helical" evidence="8">
    <location>
        <begin position="121"/>
        <end position="138"/>
    </location>
</feature>
<keyword evidence="6 8" id="KW-1133">Transmembrane helix</keyword>
<evidence type="ECO:0000313" key="11">
    <source>
        <dbReference type="Proteomes" id="UP000000536"/>
    </source>
</evidence>
<dbReference type="RefSeq" id="WP_011251138.1">
    <property type="nucleotide sequence ID" value="NC_006624.1"/>
</dbReference>
<dbReference type="eggNOG" id="arCOG04615">
    <property type="taxonomic scope" value="Archaea"/>
</dbReference>
<sequence>MKEALQRLREYFTRTTEGRYLVVVLAMALIVFTAVLALPVKLIEPDDATYYAAMKAFAQGKLIITRSELMDFQREIIEKGLAVGNFRAIQYVSVGTGYALEKAPGYPFILAAFYRLGIERFVNLFFGLLALIVFYRMMSKAFSPRTALFSSIILLSNATFLAMFYRIYMSDFVSMALVLIGLGLYYLGLEDGDWKKGIISSLSLGASVLVRYTNVVAYVALAIYVLWLLRKGEKRALRYSAIAVGASVPMLLALMAYNWAVFGSPFTVGYSKTIGYTNFAFQYILAGKVGEGLSLIWRNLLTHPKLLFEGFPSLILLPAGAYIARRSKITPLLLLWFLAYFGLYFQYEWLRTGLYIFMTRFYLPMAPAVAGLAGIAIERLMEGEDGKAVALTLLAFILLVDISSLAGFFSFALSGVGALGGRPTSVPGRGAPPGPGR</sequence>
<keyword evidence="5 8" id="KW-0812">Transmembrane</keyword>
<accession>Q5JHK3</accession>
<proteinExistence type="predicted"/>
<dbReference type="PANTHER" id="PTHR33908">
    <property type="entry name" value="MANNOSYLTRANSFERASE YKCB-RELATED"/>
    <property type="match status" value="1"/>
</dbReference>
<evidence type="ECO:0000256" key="7">
    <source>
        <dbReference type="ARBA" id="ARBA00023136"/>
    </source>
</evidence>
<dbReference type="InterPro" id="IPR050297">
    <property type="entry name" value="LipidA_mod_glycosyltrf_83"/>
</dbReference>
<evidence type="ECO:0000313" key="10">
    <source>
        <dbReference type="EMBL" id="BAD86377.1"/>
    </source>
</evidence>
<dbReference type="AlphaFoldDB" id="Q5JHK3"/>
<feature type="transmembrane region" description="Helical" evidence="8">
    <location>
        <begin position="389"/>
        <end position="413"/>
    </location>
</feature>
<keyword evidence="4" id="KW-0808">Transferase</keyword>
<dbReference type="Proteomes" id="UP000000536">
    <property type="component" value="Chromosome"/>
</dbReference>
<dbReference type="PANTHER" id="PTHR33908:SF11">
    <property type="entry name" value="MEMBRANE PROTEIN"/>
    <property type="match status" value="1"/>
</dbReference>
<dbReference type="EMBL" id="AP006878">
    <property type="protein sequence ID" value="BAD86377.1"/>
    <property type="molecule type" value="Genomic_DNA"/>
</dbReference>
<evidence type="ECO:0000256" key="8">
    <source>
        <dbReference type="SAM" id="Phobius"/>
    </source>
</evidence>
<evidence type="ECO:0000256" key="5">
    <source>
        <dbReference type="ARBA" id="ARBA00022692"/>
    </source>
</evidence>
<evidence type="ECO:0000256" key="4">
    <source>
        <dbReference type="ARBA" id="ARBA00022679"/>
    </source>
</evidence>
<dbReference type="GO" id="GO:0005886">
    <property type="term" value="C:plasma membrane"/>
    <property type="evidence" value="ECO:0000318"/>
    <property type="project" value="GO_Central"/>
</dbReference>
<feature type="transmembrane region" description="Helical" evidence="8">
    <location>
        <begin position="20"/>
        <end position="42"/>
    </location>
</feature>
<evidence type="ECO:0000259" key="9">
    <source>
        <dbReference type="Pfam" id="PF13231"/>
    </source>
</evidence>
<dbReference type="KEGG" id="tko:TK2188"/>
<dbReference type="OrthoDB" id="101840at2157"/>
<feature type="transmembrane region" description="Helical" evidence="8">
    <location>
        <begin position="306"/>
        <end position="324"/>
    </location>
</feature>
<feature type="transmembrane region" description="Helical" evidence="8">
    <location>
        <begin position="209"/>
        <end position="229"/>
    </location>
</feature>
<dbReference type="EnsemblBacteria" id="BAD86377">
    <property type="protein sequence ID" value="BAD86377"/>
    <property type="gene ID" value="TK2188"/>
</dbReference>
<evidence type="ECO:0000256" key="6">
    <source>
        <dbReference type="ARBA" id="ARBA00022989"/>
    </source>
</evidence>
<protein>
    <submittedName>
        <fullName evidence="10">Hypothetical membrane protein, conserved</fullName>
    </submittedName>
</protein>
<dbReference type="InParanoid" id="Q5JHK3"/>
<keyword evidence="2" id="KW-1003">Cell membrane</keyword>
<keyword evidence="3" id="KW-0328">Glycosyltransferase</keyword>
<dbReference type="GO" id="GO:0016763">
    <property type="term" value="F:pentosyltransferase activity"/>
    <property type="evidence" value="ECO:0000318"/>
    <property type="project" value="GO_Central"/>
</dbReference>
<dbReference type="Pfam" id="PF13231">
    <property type="entry name" value="PMT_2"/>
    <property type="match status" value="1"/>
</dbReference>
<dbReference type="GeneID" id="78448728"/>
<dbReference type="InterPro" id="IPR038731">
    <property type="entry name" value="RgtA/B/C-like"/>
</dbReference>
<feature type="transmembrane region" description="Helical" evidence="8">
    <location>
        <begin position="241"/>
        <end position="260"/>
    </location>
</feature>
<feature type="domain" description="Glycosyltransferase RgtA/B/C/D-like" evidence="9">
    <location>
        <begin position="102"/>
        <end position="244"/>
    </location>
</feature>
<feature type="transmembrane region" description="Helical" evidence="8">
    <location>
        <begin position="353"/>
        <end position="377"/>
    </location>
</feature>
<organism evidence="10 11">
    <name type="scientific">Thermococcus kodakarensis (strain ATCC BAA-918 / JCM 12380 / KOD1)</name>
    <name type="common">Pyrococcus kodakaraensis (strain KOD1)</name>
    <dbReference type="NCBI Taxonomy" id="69014"/>
    <lineage>
        <taxon>Archaea</taxon>
        <taxon>Methanobacteriati</taxon>
        <taxon>Methanobacteriota</taxon>
        <taxon>Thermococci</taxon>
        <taxon>Thermococcales</taxon>
        <taxon>Thermococcaceae</taxon>
        <taxon>Thermococcus</taxon>
    </lineage>
</organism>
<feature type="transmembrane region" description="Helical" evidence="8">
    <location>
        <begin position="172"/>
        <end position="189"/>
    </location>
</feature>
<dbReference type="PATRIC" id="fig|69014.16.peg.2143"/>
<feature type="transmembrane region" description="Helical" evidence="8">
    <location>
        <begin position="144"/>
        <end position="165"/>
    </location>
</feature>